<geneLocation type="mitochondrion" evidence="2"/>
<protein>
    <submittedName>
        <fullName evidence="2">Orf256</fullName>
    </submittedName>
</protein>
<sequence length="256" mass="30009">MMLFKTNLLKNNIKFIIHNSFFNKKEFSTTILLNSSSRKTNTFPKQENKNDPEFVAFNLEETSSIGKELVKFDSKEETQNTLKNANAIDSNSSIEYKFSLLYLYKIKKLLTWRENTLDTDSKKSSLILLISKFTNKISSFIKIILKIIFILLILLKIVGLNNLYIIYSNKFYFKIACIFACLLVIFILVLELYLIHKFSKKNIEIPDPLPKILKEWLNNLKEIGESSKKDKKYLVNNVYINIYVYVILIFLNLLIL</sequence>
<accession>Q94ZI5</accession>
<evidence type="ECO:0000313" key="2">
    <source>
        <dbReference type="EMBL" id="AAK83412.1"/>
    </source>
</evidence>
<dbReference type="EMBL" id="AF402141">
    <property type="protein sequence ID" value="AAK83412.1"/>
    <property type="molecule type" value="Genomic_DNA"/>
</dbReference>
<dbReference type="GeneID" id="803586"/>
<keyword evidence="1" id="KW-1133">Transmembrane helix</keyword>
<keyword evidence="1" id="KW-0812">Transmembrane</keyword>
<reference evidence="2" key="1">
    <citation type="submission" date="2001-07" db="EMBL/GenBank/DDBJ databases">
        <authorList>
            <person name="Lang F.B.F."/>
        </authorList>
    </citation>
    <scope>NUCLEOTIDE SEQUENCE</scope>
</reference>
<keyword evidence="1" id="KW-0472">Membrane</keyword>
<keyword evidence="2" id="KW-0496">Mitochondrion</keyword>
<dbReference type="AlphaFoldDB" id="Q94ZI5"/>
<reference evidence="2" key="2">
    <citation type="journal article" date="2002" name="Mol. Biol. Evol.">
        <title>Hyaloraphidium curvatum: a linear mitochondrial genome, tRNA editing, and an evolutionary link to lower fungi.</title>
        <authorList>
            <person name="Forget L."/>
            <person name="Ustinova J."/>
            <person name="Wang Z."/>
            <person name="Huss V.A."/>
            <person name="Franz Lang B."/>
        </authorList>
    </citation>
    <scope>NUCLEOTIDE SEQUENCE</scope>
</reference>
<dbReference type="RefSeq" id="NP_150128.1">
    <property type="nucleotide sequence ID" value="NC_003049.1"/>
</dbReference>
<proteinExistence type="predicted"/>
<feature type="transmembrane region" description="Helical" evidence="1">
    <location>
        <begin position="238"/>
        <end position="255"/>
    </location>
</feature>
<evidence type="ECO:0000256" key="1">
    <source>
        <dbReference type="SAM" id="Phobius"/>
    </source>
</evidence>
<organism evidence="2">
    <name type="scientific">Schizophyllum commune</name>
    <name type="common">Split gill fungus</name>
    <dbReference type="NCBI Taxonomy" id="5334"/>
    <lineage>
        <taxon>Eukaryota</taxon>
        <taxon>Fungi</taxon>
        <taxon>Dikarya</taxon>
        <taxon>Basidiomycota</taxon>
        <taxon>Agaricomycotina</taxon>
        <taxon>Agaricomycetes</taxon>
        <taxon>Agaricomycetidae</taxon>
        <taxon>Agaricales</taxon>
        <taxon>Schizophyllaceae</taxon>
        <taxon>Schizophyllum</taxon>
    </lineage>
</organism>
<feature type="transmembrane region" description="Helical" evidence="1">
    <location>
        <begin position="143"/>
        <end position="165"/>
    </location>
</feature>
<name>Q94ZI5_SCHCO</name>
<feature type="transmembrane region" description="Helical" evidence="1">
    <location>
        <begin position="171"/>
        <end position="195"/>
    </location>
</feature>
<gene>
    <name evidence="2" type="primary">orf256</name>
</gene>